<feature type="domain" description="CAAX prenyl protease 2/Lysostaphin resistance protein A-like" evidence="2">
    <location>
        <begin position="175"/>
        <end position="271"/>
    </location>
</feature>
<proteinExistence type="predicted"/>
<evidence type="ECO:0000313" key="4">
    <source>
        <dbReference type="Proteomes" id="UP000824151"/>
    </source>
</evidence>
<organism evidence="3 4">
    <name type="scientific">Candidatus Nesterenkonia stercoripullorum</name>
    <dbReference type="NCBI Taxonomy" id="2838701"/>
    <lineage>
        <taxon>Bacteria</taxon>
        <taxon>Bacillati</taxon>
        <taxon>Actinomycetota</taxon>
        <taxon>Actinomycetes</taxon>
        <taxon>Micrococcales</taxon>
        <taxon>Micrococcaceae</taxon>
        <taxon>Nesterenkonia</taxon>
    </lineage>
</organism>
<gene>
    <name evidence="3" type="ORF">H9871_10445</name>
</gene>
<dbReference type="PANTHER" id="PTHR35797:SF1">
    <property type="entry name" value="PROTEASE"/>
    <property type="match status" value="1"/>
</dbReference>
<sequence length="328" mass="35732">MKHPNVVGTPHLPLTVLSTYIAVTWALAWLAASPVVFTDAADRGEQPLQTYYNLVMLTPLIGAIVAYLVERRHVRARRREATDSTDGVHVPTKPQPLVDALGITPLRPLGRLIGWSVLSLMLLFAFSVAALGVGALLGVYPLDPSLPIFVRELETRLGHDATEFIAPGLAVEIGQIFLGALVLVFIHAAQEMGWRGYLFPRLQVRWGPGWAVLITGIASGLWYAPLLYLGFFYNLGNIFESLALMIGYSIVIGGVLAWLRTRSGSIWPAAFGQSMITSAAVLHFWFAAEGVTVDLRAATLQGWSGWILPAILLGILLIMSRKAFAPAR</sequence>
<feature type="transmembrane region" description="Helical" evidence="1">
    <location>
        <begin position="266"/>
        <end position="288"/>
    </location>
</feature>
<keyword evidence="1" id="KW-0812">Transmembrane</keyword>
<dbReference type="AlphaFoldDB" id="A0A9D1UU90"/>
<reference evidence="3" key="1">
    <citation type="journal article" date="2021" name="PeerJ">
        <title>Extensive microbial diversity within the chicken gut microbiome revealed by metagenomics and culture.</title>
        <authorList>
            <person name="Gilroy R."/>
            <person name="Ravi A."/>
            <person name="Getino M."/>
            <person name="Pursley I."/>
            <person name="Horton D.L."/>
            <person name="Alikhan N.F."/>
            <person name="Baker D."/>
            <person name="Gharbi K."/>
            <person name="Hall N."/>
            <person name="Watson M."/>
            <person name="Adriaenssens E.M."/>
            <person name="Foster-Nyarko E."/>
            <person name="Jarju S."/>
            <person name="Secka A."/>
            <person name="Antonio M."/>
            <person name="Oren A."/>
            <person name="Chaudhuri R.R."/>
            <person name="La Ragione R."/>
            <person name="Hildebrand F."/>
            <person name="Pallen M.J."/>
        </authorList>
    </citation>
    <scope>NUCLEOTIDE SEQUENCE</scope>
    <source>
        <strain evidence="3">ChiHejej3B27-3195</strain>
    </source>
</reference>
<evidence type="ECO:0000256" key="1">
    <source>
        <dbReference type="SAM" id="Phobius"/>
    </source>
</evidence>
<feature type="transmembrane region" description="Helical" evidence="1">
    <location>
        <begin position="300"/>
        <end position="319"/>
    </location>
</feature>
<protein>
    <submittedName>
        <fullName evidence="3">CPBP family intramembrane metalloprotease</fullName>
    </submittedName>
</protein>
<keyword evidence="3" id="KW-0378">Hydrolase</keyword>
<dbReference type="Proteomes" id="UP000824151">
    <property type="component" value="Unassembled WGS sequence"/>
</dbReference>
<dbReference type="PANTHER" id="PTHR35797">
    <property type="entry name" value="PROTEASE-RELATED"/>
    <property type="match status" value="1"/>
</dbReference>
<dbReference type="EMBL" id="DXGD01000385">
    <property type="protein sequence ID" value="HIX00547.1"/>
    <property type="molecule type" value="Genomic_DNA"/>
</dbReference>
<feature type="transmembrane region" description="Helical" evidence="1">
    <location>
        <begin position="164"/>
        <end position="189"/>
    </location>
</feature>
<dbReference type="GO" id="GO:0004175">
    <property type="term" value="F:endopeptidase activity"/>
    <property type="evidence" value="ECO:0007669"/>
    <property type="project" value="UniProtKB-ARBA"/>
</dbReference>
<name>A0A9D1UU90_9MICC</name>
<dbReference type="GO" id="GO:0080120">
    <property type="term" value="P:CAAX-box protein maturation"/>
    <property type="evidence" value="ECO:0007669"/>
    <property type="project" value="UniProtKB-ARBA"/>
</dbReference>
<keyword evidence="1" id="KW-1133">Transmembrane helix</keyword>
<keyword evidence="3" id="KW-0482">Metalloprotease</keyword>
<feature type="transmembrane region" description="Helical" evidence="1">
    <location>
        <begin position="210"/>
        <end position="232"/>
    </location>
</feature>
<comment type="caution">
    <text evidence="3">The sequence shown here is derived from an EMBL/GenBank/DDBJ whole genome shotgun (WGS) entry which is preliminary data.</text>
</comment>
<feature type="transmembrane region" description="Helical" evidence="1">
    <location>
        <begin position="112"/>
        <end position="140"/>
    </location>
</feature>
<dbReference type="InterPro" id="IPR042150">
    <property type="entry name" value="MmRce1-like"/>
</dbReference>
<feature type="transmembrane region" description="Helical" evidence="1">
    <location>
        <begin position="51"/>
        <end position="69"/>
    </location>
</feature>
<feature type="transmembrane region" description="Helical" evidence="1">
    <location>
        <begin position="238"/>
        <end position="259"/>
    </location>
</feature>
<keyword evidence="1" id="KW-0472">Membrane</keyword>
<feature type="transmembrane region" description="Helical" evidence="1">
    <location>
        <begin position="12"/>
        <end position="31"/>
    </location>
</feature>
<reference evidence="3" key="2">
    <citation type="submission" date="2021-04" db="EMBL/GenBank/DDBJ databases">
        <authorList>
            <person name="Gilroy R."/>
        </authorList>
    </citation>
    <scope>NUCLEOTIDE SEQUENCE</scope>
    <source>
        <strain evidence="3">ChiHejej3B27-3195</strain>
    </source>
</reference>
<evidence type="ECO:0000259" key="2">
    <source>
        <dbReference type="Pfam" id="PF02517"/>
    </source>
</evidence>
<evidence type="ECO:0000313" key="3">
    <source>
        <dbReference type="EMBL" id="HIX00547.1"/>
    </source>
</evidence>
<dbReference type="InterPro" id="IPR003675">
    <property type="entry name" value="Rce1/LyrA-like_dom"/>
</dbReference>
<keyword evidence="3" id="KW-0645">Protease</keyword>
<dbReference type="GO" id="GO:0008237">
    <property type="term" value="F:metallopeptidase activity"/>
    <property type="evidence" value="ECO:0007669"/>
    <property type="project" value="UniProtKB-KW"/>
</dbReference>
<accession>A0A9D1UU90</accession>
<dbReference type="Pfam" id="PF02517">
    <property type="entry name" value="Rce1-like"/>
    <property type="match status" value="1"/>
</dbReference>